<evidence type="ECO:0000256" key="2">
    <source>
        <dbReference type="ARBA" id="ARBA00007267"/>
    </source>
</evidence>
<dbReference type="GO" id="GO:0008270">
    <property type="term" value="F:zinc ion binding"/>
    <property type="evidence" value="ECO:0007669"/>
    <property type="project" value="InterPro"/>
</dbReference>
<dbReference type="PROSITE" id="PS51634">
    <property type="entry name" value="CRC"/>
    <property type="match status" value="1"/>
</dbReference>
<dbReference type="InterPro" id="IPR013158">
    <property type="entry name" value="AID"/>
</dbReference>
<evidence type="ECO:0000256" key="1">
    <source>
        <dbReference type="ARBA" id="ARBA00004123"/>
    </source>
</evidence>
<dbReference type="GO" id="GO:0016814">
    <property type="term" value="F:hydrolase activity, acting on carbon-nitrogen (but not peptide) bonds, in cyclic amidines"/>
    <property type="evidence" value="ECO:0007669"/>
    <property type="project" value="InterPro"/>
</dbReference>
<dbReference type="SMART" id="SM01114">
    <property type="entry name" value="CXC"/>
    <property type="match status" value="1"/>
</dbReference>
<feature type="domain" description="CRC" evidence="5">
    <location>
        <begin position="206"/>
        <end position="295"/>
    </location>
</feature>
<dbReference type="InterPro" id="IPR033467">
    <property type="entry name" value="Tesmin/TSO1-like_CXC"/>
</dbReference>
<dbReference type="WBParaSite" id="jg11728">
    <property type="protein sequence ID" value="jg11728"/>
    <property type="gene ID" value="jg11728"/>
</dbReference>
<dbReference type="Pfam" id="PF08210">
    <property type="entry name" value="APOBEC_N"/>
    <property type="match status" value="1"/>
</dbReference>
<reference evidence="7" key="1">
    <citation type="submission" date="2022-11" db="UniProtKB">
        <authorList>
            <consortium name="WormBaseParasite"/>
        </authorList>
    </citation>
    <scope>IDENTIFICATION</scope>
</reference>
<organism evidence="6 7">
    <name type="scientific">Ditylenchus dipsaci</name>
    <dbReference type="NCBI Taxonomy" id="166011"/>
    <lineage>
        <taxon>Eukaryota</taxon>
        <taxon>Metazoa</taxon>
        <taxon>Ecdysozoa</taxon>
        <taxon>Nematoda</taxon>
        <taxon>Chromadorea</taxon>
        <taxon>Rhabditida</taxon>
        <taxon>Tylenchina</taxon>
        <taxon>Tylenchomorpha</taxon>
        <taxon>Sphaerularioidea</taxon>
        <taxon>Anguinidae</taxon>
        <taxon>Anguininae</taxon>
        <taxon>Ditylenchus</taxon>
    </lineage>
</organism>
<evidence type="ECO:0000313" key="7">
    <source>
        <dbReference type="WBParaSite" id="jg11728"/>
    </source>
</evidence>
<accession>A0A915CRJ8</accession>
<evidence type="ECO:0000256" key="4">
    <source>
        <dbReference type="SAM" id="MobiDB-lite"/>
    </source>
</evidence>
<name>A0A915CRJ8_9BILA</name>
<dbReference type="InterPro" id="IPR005172">
    <property type="entry name" value="CRC"/>
</dbReference>
<proteinExistence type="inferred from homology"/>
<comment type="similarity">
    <text evidence="2">Belongs to the lin-54 family.</text>
</comment>
<evidence type="ECO:0000256" key="3">
    <source>
        <dbReference type="ARBA" id="ARBA00023242"/>
    </source>
</evidence>
<dbReference type="GO" id="GO:0005634">
    <property type="term" value="C:nucleus"/>
    <property type="evidence" value="ECO:0007669"/>
    <property type="project" value="UniProtKB-SubCell"/>
</dbReference>
<comment type="subcellular location">
    <subcellularLocation>
        <location evidence="1">Nucleus</location>
    </subcellularLocation>
</comment>
<dbReference type="Proteomes" id="UP000887574">
    <property type="component" value="Unplaced"/>
</dbReference>
<feature type="compositionally biased region" description="Low complexity" evidence="4">
    <location>
        <begin position="15"/>
        <end position="24"/>
    </location>
</feature>
<keyword evidence="6" id="KW-1185">Reference proteome</keyword>
<sequence>MWDNTSGSGYPPAPRSNSSSRQQQRTSDYFYNNYWQPSTAGYSTSNTWRGSTAATGVTASSVTDTQSICSSVDAGSTLSHRTHQLSSSLILAPSTPVQYSSLTIDSSNQKNQGAGGVQPATSTTTLMTSPQGGQLMANSSSSAHQQQVIAQFCCECAATQNRCSADSCPCFASRRMCDEHCESARYRGDCLNQAICKCSCEVDPSKPAKNACTKSERCDCLRIKEGCSKLCACKQICKNKDPPKKVILKQNKPTQGCQCAKSKKQCVKKECPCRTVYEFCSSSCKCTGDCTNGPSKFHVPKHVQNCFLEHKNESSGLIVTLIGDDYIYRGDFYHESKSEPHVEEQLVAAIYDLISKYKVDLYEIMIFVSKSPCFHQDCDPKCEVVDECKSNKACGCANVSQIFIPTSKQGDLYTKQGILSMLQAGIKVEPLLMKDWSAVMDWSPHADHKGEYLQLWGNHNLDRAVAQSQSFINECRRALGLSMKFWVAEIHEIVKNTILHYSEIRVKCNELNDALKQQLDLTATPHKIRSTPSKRRSFIDMLELRDKLLMRGSSSEHKATNKNGSNISVASDDAHAQAMVASFCGRSFDDCETNEIAQRIRRATANINVEIETLLEFLTHKGAVG</sequence>
<feature type="region of interest" description="Disordered" evidence="4">
    <location>
        <begin position="1"/>
        <end position="24"/>
    </location>
</feature>
<dbReference type="AlphaFoldDB" id="A0A915CRJ8"/>
<evidence type="ECO:0000313" key="6">
    <source>
        <dbReference type="Proteomes" id="UP000887574"/>
    </source>
</evidence>
<evidence type="ECO:0000259" key="5">
    <source>
        <dbReference type="PROSITE" id="PS51634"/>
    </source>
</evidence>
<keyword evidence="3" id="KW-0539">Nucleus</keyword>
<protein>
    <submittedName>
        <fullName evidence="7">CRC domain-containing protein</fullName>
    </submittedName>
</protein>